<feature type="non-terminal residue" evidence="10">
    <location>
        <position position="741"/>
    </location>
</feature>
<dbReference type="PROSITE" id="PS00383">
    <property type="entry name" value="TYR_PHOSPHATASE_1"/>
    <property type="match status" value="1"/>
</dbReference>
<evidence type="ECO:0000256" key="2">
    <source>
        <dbReference type="ARBA" id="ARBA00022801"/>
    </source>
</evidence>
<dbReference type="SUPFAM" id="SSF52799">
    <property type="entry name" value="(Phosphotyrosine protein) phosphatases II"/>
    <property type="match status" value="1"/>
</dbReference>
<dbReference type="CDD" id="cd14506">
    <property type="entry name" value="PTP_PTPDC1"/>
    <property type="match status" value="1"/>
</dbReference>
<feature type="non-terminal residue" evidence="10">
    <location>
        <position position="1"/>
    </location>
</feature>
<name>A0A7K4IT74_GEOCA</name>
<dbReference type="InterPro" id="IPR000340">
    <property type="entry name" value="Dual-sp_phosphatase_cat-dom"/>
</dbReference>
<dbReference type="Pfam" id="PF00782">
    <property type="entry name" value="DSPc"/>
    <property type="match status" value="1"/>
</dbReference>
<dbReference type="PROSITE" id="PS50056">
    <property type="entry name" value="TYR_PHOSPHATASE_2"/>
    <property type="match status" value="1"/>
</dbReference>
<feature type="domain" description="Tyrosine specific protein phosphatases" evidence="9">
    <location>
        <begin position="213"/>
        <end position="280"/>
    </location>
</feature>
<dbReference type="FunFam" id="3.90.190.10:FF:000027">
    <property type="entry name" value="Protein tyrosine phosphatase domain containing 1"/>
    <property type="match status" value="1"/>
</dbReference>
<comment type="function">
    <text evidence="4">May play roles in cilia formation and/or maintenance.</text>
</comment>
<feature type="region of interest" description="Disordered" evidence="7">
    <location>
        <begin position="374"/>
        <end position="401"/>
    </location>
</feature>
<evidence type="ECO:0000256" key="7">
    <source>
        <dbReference type="SAM" id="MobiDB-lite"/>
    </source>
</evidence>
<dbReference type="InterPro" id="IPR016130">
    <property type="entry name" value="Tyr_Pase_AS"/>
</dbReference>
<dbReference type="GO" id="GO:0060271">
    <property type="term" value="P:cilium assembly"/>
    <property type="evidence" value="ECO:0007669"/>
    <property type="project" value="InterPro"/>
</dbReference>
<evidence type="ECO:0000256" key="4">
    <source>
        <dbReference type="ARBA" id="ARBA00056295"/>
    </source>
</evidence>
<dbReference type="SMART" id="SM00195">
    <property type="entry name" value="DSPc"/>
    <property type="match status" value="1"/>
</dbReference>
<comment type="similarity">
    <text evidence="5">Belongs to the protein-tyrosine phosphatase family. Non-receptor class PTPDC1 subfamily.</text>
</comment>
<protein>
    <recommendedName>
        <fullName evidence="6">Protein tyrosine phosphatase domain-containing protein 1</fullName>
    </recommendedName>
</protein>
<dbReference type="GO" id="GO:0004725">
    <property type="term" value="F:protein tyrosine phosphatase activity"/>
    <property type="evidence" value="ECO:0007669"/>
    <property type="project" value="InterPro"/>
</dbReference>
<keyword evidence="3" id="KW-0904">Protein phosphatase</keyword>
<evidence type="ECO:0000313" key="10">
    <source>
        <dbReference type="EMBL" id="NWH56273.1"/>
    </source>
</evidence>
<accession>A0A7K4IT74</accession>
<dbReference type="OrthoDB" id="542013at2759"/>
<keyword evidence="2" id="KW-0378">Hydrolase</keyword>
<evidence type="ECO:0000259" key="8">
    <source>
        <dbReference type="PROSITE" id="PS50054"/>
    </source>
</evidence>
<dbReference type="InterPro" id="IPR020422">
    <property type="entry name" value="TYR_PHOSPHATASE_DUAL_dom"/>
</dbReference>
<feature type="compositionally biased region" description="Basic and acidic residues" evidence="7">
    <location>
        <begin position="384"/>
        <end position="393"/>
    </location>
</feature>
<dbReference type="PROSITE" id="PS50054">
    <property type="entry name" value="TYR_PHOSPHATASE_DUAL"/>
    <property type="match status" value="1"/>
</dbReference>
<dbReference type="SMART" id="SM00404">
    <property type="entry name" value="PTPc_motif"/>
    <property type="match status" value="1"/>
</dbReference>
<keyword evidence="11" id="KW-1185">Reference proteome</keyword>
<dbReference type="PANTHER" id="PTHR23339">
    <property type="entry name" value="TYROSINE SPECIFIC PROTEIN PHOSPHATASE AND DUAL SPECIFICITY PROTEIN PHOSPHATASE"/>
    <property type="match status" value="1"/>
</dbReference>
<dbReference type="AlphaFoldDB" id="A0A7K4IT74"/>
<proteinExistence type="inferred from homology"/>
<dbReference type="InterPro" id="IPR029021">
    <property type="entry name" value="Prot-tyrosine_phosphatase-like"/>
</dbReference>
<dbReference type="InterPro" id="IPR050561">
    <property type="entry name" value="PTP"/>
</dbReference>
<dbReference type="Proteomes" id="UP000531151">
    <property type="component" value="Unassembled WGS sequence"/>
</dbReference>
<sequence>AMQGSPRRRSAVSLFSNFFQGRRHSSSDPLLRVIQRRRSSVVEVLSSSTHRVMVAVSSLSPEELDVTFPEQKRSSRRPTAKYTKVGERLRHVIPGPVQCSMACGGRACKYENPARWSDQEQAIKGLYSSWITDNILAMARPSTELIEKYNIIEQFERCGIKTIINLQRPGEHASCGNPLEQESGFTYLPEAFMEAGIYFYNFGWKDYGVASLTTILDMVKVVAFALQEGRVAVHCHAGLGRTGVLIACYLVFATRMSADQAILFVRAKRPNSIQTRGQLLCIREFTQFLVPLRNVFACCEPKAHTVTLSQYLTRQRHLLHGYESRHLKHVPKLIHLVCKLLLDLAENRQVIEAELLDIPDLSAEIEKTVSQFMSTQRDGGLTRQDSDTSDSSHAHSSSEAQDSLFSLGHECDPLWKRRNVECLQPLTHLKRRLSYSETDLRRTEFLLEQGETAWTVPAQILQCNKLQQNSGEECSATGEQKPQLDLNKEALVRNTCMFWSQGKFNLGGQKEGSSFYHRRNSTKEVQRSRTYSSGLASIHNIREPGTPRHDFTNEIGHRKDRKTNTYSRRFYASEDSDSSSSKVNFSIGYESKDMSEAIPHIVVQSELSLEARRVLAAKALADINEFLGEDEVKQKVEMWQKELNSRDGAWDKICSERDPFILCSLMWSWVEQLKEPIISKDDIDMLAKNCTESQDALYLLRKEQCQTILCILHCVVNLQTLPADVEEALLARAIKAFTKAS</sequence>
<evidence type="ECO:0000256" key="5">
    <source>
        <dbReference type="ARBA" id="ARBA00060867"/>
    </source>
</evidence>
<dbReference type="InterPro" id="IPR049573">
    <property type="entry name" value="PTPDC1_PTP"/>
</dbReference>
<gene>
    <name evidence="10" type="primary">Ptpdc1</name>
    <name evidence="10" type="ORF">GEOCAL_R09221</name>
</gene>
<dbReference type="Gene3D" id="3.90.190.10">
    <property type="entry name" value="Protein tyrosine phosphatase superfamily"/>
    <property type="match status" value="1"/>
</dbReference>
<evidence type="ECO:0000313" key="11">
    <source>
        <dbReference type="Proteomes" id="UP000531151"/>
    </source>
</evidence>
<evidence type="ECO:0000256" key="6">
    <source>
        <dbReference type="ARBA" id="ARBA00072096"/>
    </source>
</evidence>
<reference evidence="10 11" key="1">
    <citation type="submission" date="2019-09" db="EMBL/GenBank/DDBJ databases">
        <title>Bird 10,000 Genomes (B10K) Project - Family phase.</title>
        <authorList>
            <person name="Zhang G."/>
        </authorList>
    </citation>
    <scope>NUCLEOTIDE SEQUENCE [LARGE SCALE GENOMIC DNA]</scope>
    <source>
        <strain evidence="10">B10K-CU-031-07</strain>
        <tissue evidence="10">Muscle</tissue>
    </source>
</reference>
<feature type="domain" description="Tyrosine-protein phosphatase" evidence="8">
    <location>
        <begin position="127"/>
        <end position="298"/>
    </location>
</feature>
<organism evidence="10 11">
    <name type="scientific">Geococcyx californianus</name>
    <name type="common">Greater roadrunner</name>
    <name type="synonym">Saurothera californiana</name>
    <dbReference type="NCBI Taxonomy" id="8947"/>
    <lineage>
        <taxon>Eukaryota</taxon>
        <taxon>Metazoa</taxon>
        <taxon>Chordata</taxon>
        <taxon>Craniata</taxon>
        <taxon>Vertebrata</taxon>
        <taxon>Euteleostomi</taxon>
        <taxon>Archelosauria</taxon>
        <taxon>Archosauria</taxon>
        <taxon>Dinosauria</taxon>
        <taxon>Saurischia</taxon>
        <taxon>Theropoda</taxon>
        <taxon>Coelurosauria</taxon>
        <taxon>Aves</taxon>
        <taxon>Neognathae</taxon>
        <taxon>Neoaves</taxon>
        <taxon>Otidimorphae</taxon>
        <taxon>Cuculiformes</taxon>
        <taxon>Neomorphidae</taxon>
        <taxon>Geococcyx</taxon>
    </lineage>
</organism>
<comment type="caution">
    <text evidence="10">The sequence shown here is derived from an EMBL/GenBank/DDBJ whole genome shotgun (WGS) entry which is preliminary data.</text>
</comment>
<evidence type="ECO:0000259" key="9">
    <source>
        <dbReference type="PROSITE" id="PS50056"/>
    </source>
</evidence>
<dbReference type="InterPro" id="IPR000387">
    <property type="entry name" value="Tyr_Pase_dom"/>
</dbReference>
<dbReference type="InterPro" id="IPR003595">
    <property type="entry name" value="Tyr_Pase_cat"/>
</dbReference>
<evidence type="ECO:0000256" key="1">
    <source>
        <dbReference type="ARBA" id="ARBA00022794"/>
    </source>
</evidence>
<dbReference type="EMBL" id="VWPV01001498">
    <property type="protein sequence ID" value="NWH56273.1"/>
    <property type="molecule type" value="Genomic_DNA"/>
</dbReference>
<evidence type="ECO:0000256" key="3">
    <source>
        <dbReference type="ARBA" id="ARBA00022912"/>
    </source>
</evidence>
<keyword evidence="1" id="KW-0970">Cilium biogenesis/degradation</keyword>